<sequence length="127" mass="14139">MTERAPVPVDVVHRIAAILERLPECREHDAWTGVAWKTRDATVAHVFGGEDGLVRVTFRAEPDEVHAFQHIGPQYFKADWGSNVVGVVLDQHTDWDELTELLTDSYCIQAPDHLAAQVDRPGMPDAG</sequence>
<protein>
    <recommendedName>
        <fullName evidence="3">YjbR protein</fullName>
    </recommendedName>
</protein>
<dbReference type="Gene3D" id="3.90.1150.30">
    <property type="match status" value="1"/>
</dbReference>
<dbReference type="RefSeq" id="WP_182615782.1">
    <property type="nucleotide sequence ID" value="NZ_BAAATF010000006.1"/>
</dbReference>
<dbReference type="AlphaFoldDB" id="A0A7W3J828"/>
<reference evidence="1 2" key="1">
    <citation type="submission" date="2020-07" db="EMBL/GenBank/DDBJ databases">
        <title>Sequencing the genomes of 1000 actinobacteria strains.</title>
        <authorList>
            <person name="Klenk H.-P."/>
        </authorList>
    </citation>
    <scope>NUCLEOTIDE SEQUENCE [LARGE SCALE GENOMIC DNA]</scope>
    <source>
        <strain evidence="1 2">DSM 44121</strain>
    </source>
</reference>
<dbReference type="SUPFAM" id="SSF142906">
    <property type="entry name" value="YjbR-like"/>
    <property type="match status" value="1"/>
</dbReference>
<name>A0A7W3J828_9MICO</name>
<evidence type="ECO:0000313" key="2">
    <source>
        <dbReference type="Proteomes" id="UP000540568"/>
    </source>
</evidence>
<proteinExistence type="predicted"/>
<accession>A0A7W3J828</accession>
<gene>
    <name evidence="1" type="ORF">FHX71_001968</name>
</gene>
<evidence type="ECO:0000313" key="1">
    <source>
        <dbReference type="EMBL" id="MBA8808026.1"/>
    </source>
</evidence>
<comment type="caution">
    <text evidence="1">The sequence shown here is derived from an EMBL/GenBank/DDBJ whole genome shotgun (WGS) entry which is preliminary data.</text>
</comment>
<dbReference type="EMBL" id="JACGWV010000001">
    <property type="protein sequence ID" value="MBA8808026.1"/>
    <property type="molecule type" value="Genomic_DNA"/>
</dbReference>
<organism evidence="1 2">
    <name type="scientific">Promicromonospora sukumoe</name>
    <dbReference type="NCBI Taxonomy" id="88382"/>
    <lineage>
        <taxon>Bacteria</taxon>
        <taxon>Bacillati</taxon>
        <taxon>Actinomycetota</taxon>
        <taxon>Actinomycetes</taxon>
        <taxon>Micrococcales</taxon>
        <taxon>Promicromonosporaceae</taxon>
        <taxon>Promicromonospora</taxon>
    </lineage>
</organism>
<dbReference type="InterPro" id="IPR058532">
    <property type="entry name" value="YjbR/MT2646/Rv2570-like"/>
</dbReference>
<dbReference type="Proteomes" id="UP000540568">
    <property type="component" value="Unassembled WGS sequence"/>
</dbReference>
<evidence type="ECO:0008006" key="3">
    <source>
        <dbReference type="Google" id="ProtNLM"/>
    </source>
</evidence>
<keyword evidence="2" id="KW-1185">Reference proteome</keyword>
<dbReference type="Pfam" id="PF04237">
    <property type="entry name" value="YjbR"/>
    <property type="match status" value="1"/>
</dbReference>
<dbReference type="InterPro" id="IPR038056">
    <property type="entry name" value="YjbR-like_sf"/>
</dbReference>